<reference evidence="4" key="1">
    <citation type="submission" date="2016-06" db="UniProtKB">
        <authorList>
            <consortium name="WormBaseParasite"/>
        </authorList>
    </citation>
    <scope>IDENTIFICATION</scope>
</reference>
<feature type="transmembrane region" description="Helical" evidence="1">
    <location>
        <begin position="77"/>
        <end position="97"/>
    </location>
</feature>
<keyword evidence="3" id="KW-1185">Reference proteome</keyword>
<evidence type="ECO:0000256" key="1">
    <source>
        <dbReference type="SAM" id="Phobius"/>
    </source>
</evidence>
<keyword evidence="1" id="KW-0812">Transmembrane</keyword>
<protein>
    <submittedName>
        <fullName evidence="4">Ovule protein</fullName>
    </submittedName>
</protein>
<evidence type="ECO:0000313" key="3">
    <source>
        <dbReference type="Proteomes" id="UP000279833"/>
    </source>
</evidence>
<evidence type="ECO:0000313" key="2">
    <source>
        <dbReference type="EMBL" id="VDP81881.1"/>
    </source>
</evidence>
<sequence length="105" mass="11463">MCIGPGCHTASVQQDEHRIHSSGWVKGGELTPPDSPPGAECLPQLFSGELHPTLEHYGIKSSIGKRIFCVCIFSMKYMMFNVCVCVYVCVCVALILVSTKPMSEV</sequence>
<dbReference type="STRING" id="6186.A0A183L781"/>
<dbReference type="Proteomes" id="UP000279833">
    <property type="component" value="Unassembled WGS sequence"/>
</dbReference>
<organism evidence="4">
    <name type="scientific">Schistosoma curassoni</name>
    <dbReference type="NCBI Taxonomy" id="6186"/>
    <lineage>
        <taxon>Eukaryota</taxon>
        <taxon>Metazoa</taxon>
        <taxon>Spiralia</taxon>
        <taxon>Lophotrochozoa</taxon>
        <taxon>Platyhelminthes</taxon>
        <taxon>Trematoda</taxon>
        <taxon>Digenea</taxon>
        <taxon>Strigeidida</taxon>
        <taxon>Schistosomatoidea</taxon>
        <taxon>Schistosomatidae</taxon>
        <taxon>Schistosoma</taxon>
    </lineage>
</organism>
<dbReference type="EMBL" id="UZAK01052762">
    <property type="protein sequence ID" value="VDP81881.1"/>
    <property type="molecule type" value="Genomic_DNA"/>
</dbReference>
<name>A0A183L781_9TREM</name>
<keyword evidence="1" id="KW-0472">Membrane</keyword>
<dbReference type="AlphaFoldDB" id="A0A183L781"/>
<keyword evidence="1" id="KW-1133">Transmembrane helix</keyword>
<proteinExistence type="predicted"/>
<accession>A0A183L781</accession>
<evidence type="ECO:0000313" key="4">
    <source>
        <dbReference type="WBParaSite" id="SCUD_0002320401-mRNA-1"/>
    </source>
</evidence>
<reference evidence="2 3" key="2">
    <citation type="submission" date="2018-11" db="EMBL/GenBank/DDBJ databases">
        <authorList>
            <consortium name="Pathogen Informatics"/>
        </authorList>
    </citation>
    <scope>NUCLEOTIDE SEQUENCE [LARGE SCALE GENOMIC DNA]</scope>
    <source>
        <strain evidence="2">Dakar</strain>
        <strain evidence="3">Dakar, Senegal</strain>
    </source>
</reference>
<dbReference type="WBParaSite" id="SCUD_0002320401-mRNA-1">
    <property type="protein sequence ID" value="SCUD_0002320401-mRNA-1"/>
    <property type="gene ID" value="SCUD_0002320401"/>
</dbReference>
<gene>
    <name evidence="2" type="ORF">SCUD_LOCUS23201</name>
</gene>